<dbReference type="Proteomes" id="UP000463871">
    <property type="component" value="Chromosome"/>
</dbReference>
<evidence type="ECO:0000313" key="1">
    <source>
        <dbReference type="EMBL" id="QHQ51168.1"/>
    </source>
</evidence>
<dbReference type="RefSeq" id="WP_161507147.1">
    <property type="nucleotide sequence ID" value="NZ_CAWPID010000001.1"/>
</dbReference>
<proteinExistence type="predicted"/>
<protein>
    <submittedName>
        <fullName evidence="1">Uncharacterized protein</fullName>
    </submittedName>
</protein>
<sequence>MNRAILRVRHPDEQGILARQQAKSDPSAQFEHYSSPVLILLAYVISLQVFSKEEIEGWGSLR</sequence>
<evidence type="ECO:0000313" key="2">
    <source>
        <dbReference type="Proteomes" id="UP000463871"/>
    </source>
</evidence>
<dbReference type="EMBL" id="CP047962">
    <property type="protein sequence ID" value="QHQ51168.1"/>
    <property type="molecule type" value="Genomic_DNA"/>
</dbReference>
<organism evidence="1 2">
    <name type="scientific">Aeromonas media</name>
    <dbReference type="NCBI Taxonomy" id="651"/>
    <lineage>
        <taxon>Bacteria</taxon>
        <taxon>Pseudomonadati</taxon>
        <taxon>Pseudomonadota</taxon>
        <taxon>Gammaproteobacteria</taxon>
        <taxon>Aeromonadales</taxon>
        <taxon>Aeromonadaceae</taxon>
        <taxon>Aeromonas</taxon>
    </lineage>
</organism>
<gene>
    <name evidence="1" type="ORF">GWI30_09930</name>
</gene>
<name>A0AAE6VP56_AERME</name>
<reference evidence="1 2" key="1">
    <citation type="submission" date="2020-01" db="EMBL/GenBank/DDBJ databases">
        <title>Complete genome of Aeromonas media MC64.</title>
        <authorList>
            <person name="Cao G."/>
            <person name="Fu J."/>
            <person name="Zhong C."/>
        </authorList>
    </citation>
    <scope>NUCLEOTIDE SEQUENCE [LARGE SCALE GENOMIC DNA]</scope>
    <source>
        <strain evidence="1 2">MC64</strain>
    </source>
</reference>
<accession>A0AAE6VP56</accession>
<dbReference type="AlphaFoldDB" id="A0AAE6VP56"/>